<feature type="compositionally biased region" description="Basic and acidic residues" evidence="3">
    <location>
        <begin position="479"/>
        <end position="488"/>
    </location>
</feature>
<proteinExistence type="inferred from homology"/>
<feature type="compositionally biased region" description="Basic and acidic residues" evidence="3">
    <location>
        <begin position="233"/>
        <end position="245"/>
    </location>
</feature>
<feature type="compositionally biased region" description="Pro residues" evidence="3">
    <location>
        <begin position="455"/>
        <end position="478"/>
    </location>
</feature>
<accession>A0A062VJ64</accession>
<keyword evidence="2" id="KW-0677">Repeat</keyword>
<evidence type="ECO:0000256" key="1">
    <source>
        <dbReference type="ARBA" id="ARBA00009646"/>
    </source>
</evidence>
<dbReference type="AlphaFoldDB" id="A0A062VJ64"/>
<feature type="domain" description="Beta/gamma crystallin 'Greek key'" evidence="5">
    <location>
        <begin position="77"/>
        <end position="117"/>
    </location>
</feature>
<dbReference type="Proteomes" id="UP000027100">
    <property type="component" value="Unassembled WGS sequence"/>
</dbReference>
<reference evidence="6 7" key="1">
    <citation type="journal article" date="2014" name="Antonie Van Leeuwenhoek">
        <title>Hyphomonas beringensis sp. nov. and Hyphomonas chukchiensis sp. nov., isolated from surface seawater of the Bering Sea and Chukchi Sea.</title>
        <authorList>
            <person name="Li C."/>
            <person name="Lai Q."/>
            <person name="Li G."/>
            <person name="Dong C."/>
            <person name="Wang J."/>
            <person name="Liao Y."/>
            <person name="Shao Z."/>
        </authorList>
    </citation>
    <scope>NUCLEOTIDE SEQUENCE [LARGE SCALE GENOMIC DNA]</scope>
    <source>
        <strain evidence="6 7">PS728</strain>
    </source>
</reference>
<dbReference type="RefSeq" id="WP_035597242.1">
    <property type="nucleotide sequence ID" value="NZ_ARYM01000009.1"/>
</dbReference>
<dbReference type="STRING" id="1280954.HPO_08773"/>
<dbReference type="InterPro" id="IPR011024">
    <property type="entry name" value="G_crystallin-like"/>
</dbReference>
<evidence type="ECO:0000313" key="6">
    <source>
        <dbReference type="EMBL" id="KCZ98635.1"/>
    </source>
</evidence>
<comment type="similarity">
    <text evidence="1">Belongs to the beta/gamma-crystallin family.</text>
</comment>
<keyword evidence="4" id="KW-0732">Signal</keyword>
<comment type="caution">
    <text evidence="6">The sequence shown here is derived from an EMBL/GenBank/DDBJ whole genome shotgun (WGS) entry which is preliminary data.</text>
</comment>
<dbReference type="PROSITE" id="PS50915">
    <property type="entry name" value="CRYSTALLIN_BETA_GAMMA"/>
    <property type="match status" value="1"/>
</dbReference>
<feature type="chain" id="PRO_5001615403" evidence="4">
    <location>
        <begin position="25"/>
        <end position="505"/>
    </location>
</feature>
<dbReference type="SUPFAM" id="SSF49695">
    <property type="entry name" value="gamma-Crystallin-like"/>
    <property type="match status" value="1"/>
</dbReference>
<evidence type="ECO:0000313" key="7">
    <source>
        <dbReference type="Proteomes" id="UP000027100"/>
    </source>
</evidence>
<feature type="region of interest" description="Disordered" evidence="3">
    <location>
        <begin position="233"/>
        <end position="505"/>
    </location>
</feature>
<dbReference type="OrthoDB" id="7186950at2"/>
<evidence type="ECO:0000256" key="3">
    <source>
        <dbReference type="SAM" id="MobiDB-lite"/>
    </source>
</evidence>
<feature type="compositionally biased region" description="Gly residues" evidence="3">
    <location>
        <begin position="432"/>
        <end position="443"/>
    </location>
</feature>
<sequence>MRDSIRYFALVLSLPAAAALPALAQDGYYDDYQPPAAIALFSSQNFQGDVREAFDPFGSLHDLAFNDRPRSVAVLAGQWELCEHADFTGRCVFIREDVPDLGWFDLNGRVSSIRPIFEYTEAQHGLMFTRDNNGYIRYAHNQSYGYDTWNYGYSSTVRVSVQHYGYSPDYWRFGYYDPRWGYDPYGFAWRPVGGPRYVSYTYRVHPRPVIINTYWKTHWGKSHKHWDRRGHREDWRRKPDWRGDPGRGPGRDSGWTGGGRGPGSDRGDGRGRDGWRSDGSRPDGPRTDGSRRDGPRAETPRTDGPRTGGGRPPRADTSAIPTDPRRGDRGRSGSWSGGARDGGAAIVTPPRDDRGPRGDSRGRGDGRGDWSGNRDAGSVTPSSPPVVSPSAPSGRPDRGGGRGEGRRPGGDGALLGAPGGGGTRPAADTPRRGGGGGDGGWRGDSGRRGGSAAPPSAPSVSSPPTPPPTAVSRPAPPPRVERGGRGGEGRGGGISRGDGPRRDRD</sequence>
<feature type="compositionally biased region" description="Gly residues" evidence="3">
    <location>
        <begin position="410"/>
        <end position="423"/>
    </location>
</feature>
<evidence type="ECO:0000259" key="5">
    <source>
        <dbReference type="PROSITE" id="PS50915"/>
    </source>
</evidence>
<feature type="signal peptide" evidence="4">
    <location>
        <begin position="1"/>
        <end position="24"/>
    </location>
</feature>
<dbReference type="PATRIC" id="fig|1280954.3.peg.1777"/>
<keyword evidence="7" id="KW-1185">Reference proteome</keyword>
<dbReference type="Pfam" id="PF00030">
    <property type="entry name" value="Crystall"/>
    <property type="match status" value="1"/>
</dbReference>
<feature type="compositionally biased region" description="Basic and acidic residues" evidence="3">
    <location>
        <begin position="263"/>
        <end position="304"/>
    </location>
</feature>
<organism evidence="6 7">
    <name type="scientific">Hyphomonas polymorpha PS728</name>
    <dbReference type="NCBI Taxonomy" id="1280954"/>
    <lineage>
        <taxon>Bacteria</taxon>
        <taxon>Pseudomonadati</taxon>
        <taxon>Pseudomonadota</taxon>
        <taxon>Alphaproteobacteria</taxon>
        <taxon>Hyphomonadales</taxon>
        <taxon>Hyphomonadaceae</taxon>
        <taxon>Hyphomonas</taxon>
    </lineage>
</organism>
<evidence type="ECO:0000256" key="2">
    <source>
        <dbReference type="ARBA" id="ARBA00022737"/>
    </source>
</evidence>
<dbReference type="SMART" id="SM00247">
    <property type="entry name" value="XTALbg"/>
    <property type="match status" value="1"/>
</dbReference>
<gene>
    <name evidence="6" type="ORF">HPO_08773</name>
</gene>
<dbReference type="InterPro" id="IPR001064">
    <property type="entry name" value="Beta/gamma_crystallin"/>
</dbReference>
<feature type="compositionally biased region" description="Basic and acidic residues" evidence="3">
    <location>
        <begin position="350"/>
        <end position="368"/>
    </location>
</feature>
<dbReference type="Gene3D" id="2.60.20.10">
    <property type="entry name" value="Crystallins"/>
    <property type="match status" value="1"/>
</dbReference>
<feature type="compositionally biased region" description="Low complexity" evidence="3">
    <location>
        <begin position="370"/>
        <end position="381"/>
    </location>
</feature>
<name>A0A062VJ64_9PROT</name>
<protein>
    <submittedName>
        <fullName evidence="6">Beta/gamma crystallin domain-containing protein</fullName>
    </submittedName>
</protein>
<dbReference type="EMBL" id="ARYM01000009">
    <property type="protein sequence ID" value="KCZ98635.1"/>
    <property type="molecule type" value="Genomic_DNA"/>
</dbReference>
<evidence type="ECO:0000256" key="4">
    <source>
        <dbReference type="SAM" id="SignalP"/>
    </source>
</evidence>
<feature type="compositionally biased region" description="Basic and acidic residues" evidence="3">
    <location>
        <begin position="395"/>
        <end position="409"/>
    </location>
</feature>
<dbReference type="eggNOG" id="COG3134">
    <property type="taxonomic scope" value="Bacteria"/>
</dbReference>